<keyword evidence="2" id="KW-1185">Reference proteome</keyword>
<name>A0A286GK20_9BACT</name>
<evidence type="ECO:0000313" key="1">
    <source>
        <dbReference type="EMBL" id="SOD95850.1"/>
    </source>
</evidence>
<evidence type="ECO:0000313" key="2">
    <source>
        <dbReference type="Proteomes" id="UP000219452"/>
    </source>
</evidence>
<dbReference type="AlphaFoldDB" id="A0A286GK20"/>
<protein>
    <submittedName>
        <fullName evidence="1">Uncharacterized protein</fullName>
    </submittedName>
</protein>
<reference evidence="2" key="1">
    <citation type="submission" date="2017-09" db="EMBL/GenBank/DDBJ databases">
        <authorList>
            <person name="Varghese N."/>
            <person name="Submissions S."/>
        </authorList>
    </citation>
    <scope>NUCLEOTIDE SEQUENCE [LARGE SCALE GENOMIC DNA]</scope>
    <source>
        <strain evidence="2">DSM 29961</strain>
    </source>
</reference>
<proteinExistence type="predicted"/>
<gene>
    <name evidence="1" type="ORF">SAMN06269250_5013</name>
</gene>
<accession>A0A286GK20</accession>
<dbReference type="Proteomes" id="UP000219452">
    <property type="component" value="Unassembled WGS sequence"/>
</dbReference>
<organism evidence="1 2">
    <name type="scientific">Spirosoma fluviale</name>
    <dbReference type="NCBI Taxonomy" id="1597977"/>
    <lineage>
        <taxon>Bacteria</taxon>
        <taxon>Pseudomonadati</taxon>
        <taxon>Bacteroidota</taxon>
        <taxon>Cytophagia</taxon>
        <taxon>Cytophagales</taxon>
        <taxon>Cytophagaceae</taxon>
        <taxon>Spirosoma</taxon>
    </lineage>
</organism>
<sequence length="31" mass="3578">MLEVVIALRCHLSGDRQHVPKDSWQPNMMSV</sequence>
<dbReference type="EMBL" id="OCNH01000005">
    <property type="protein sequence ID" value="SOD95850.1"/>
    <property type="molecule type" value="Genomic_DNA"/>
</dbReference>